<dbReference type="EMBL" id="CP023068">
    <property type="protein sequence ID" value="ASY65351.1"/>
    <property type="molecule type" value="Genomic_DNA"/>
</dbReference>
<evidence type="ECO:0000313" key="1">
    <source>
        <dbReference type="EMBL" id="ASY65351.1"/>
    </source>
</evidence>
<evidence type="ECO:0000313" key="2">
    <source>
        <dbReference type="Proteomes" id="UP000217211"/>
    </source>
</evidence>
<dbReference type="KEGG" id="esj:SJ05684_b43690"/>
<proteinExistence type="predicted"/>
<gene>
    <name evidence="1" type="ORF">SJ05684_b43690</name>
</gene>
<protein>
    <submittedName>
        <fullName evidence="1">Uncharacterized protein</fullName>
    </submittedName>
</protein>
<reference evidence="1 2" key="1">
    <citation type="submission" date="2017-08" db="EMBL/GenBank/DDBJ databases">
        <title>Multipartite genome sequences of Sinorhizobium species nodulating soybeans.</title>
        <authorList>
            <person name="Tian C.F."/>
        </authorList>
    </citation>
    <scope>NUCLEOTIDE SEQUENCE [LARGE SCALE GENOMIC DNA]</scope>
    <source>
        <strain evidence="1 2">CCBAU 05684</strain>
        <plasmid evidence="2">psj05684b</plasmid>
    </source>
</reference>
<geneLocation type="plasmid" evidence="2">
    <name>psj05684b</name>
</geneLocation>
<name>A0A249PHG1_9HYPH</name>
<dbReference type="Proteomes" id="UP000217211">
    <property type="component" value="Plasmid pSJ05684b"/>
</dbReference>
<accession>A0A249PHG1</accession>
<keyword evidence="1" id="KW-0614">Plasmid</keyword>
<keyword evidence="2" id="KW-1185">Reference proteome</keyword>
<dbReference type="AlphaFoldDB" id="A0A249PHG1"/>
<sequence length="50" mass="5423">MILTMLNHCGAHAEILSKFIRSPPSWLTGGFGSNSKCYSDLCAPKKRAAL</sequence>
<organism evidence="1 2">
    <name type="scientific">Sinorhizobium sojae CCBAU 05684</name>
    <dbReference type="NCBI Taxonomy" id="716928"/>
    <lineage>
        <taxon>Bacteria</taxon>
        <taxon>Pseudomonadati</taxon>
        <taxon>Pseudomonadota</taxon>
        <taxon>Alphaproteobacteria</taxon>
        <taxon>Hyphomicrobiales</taxon>
        <taxon>Rhizobiaceae</taxon>
        <taxon>Sinorhizobium/Ensifer group</taxon>
        <taxon>Sinorhizobium</taxon>
    </lineage>
</organism>